<dbReference type="Pfam" id="PF18963">
    <property type="entry name" value="DUF5703"/>
    <property type="match status" value="1"/>
</dbReference>
<protein>
    <submittedName>
        <fullName evidence="2">Uncharacterized protein</fullName>
    </submittedName>
</protein>
<evidence type="ECO:0000256" key="1">
    <source>
        <dbReference type="SAM" id="MobiDB-lite"/>
    </source>
</evidence>
<sequence>MGEEFSWQLPGRSPKEQSGSVRRERDFARQYEYLVLTVSAQESVNEARQRLTEHAEYGKWELQRSRLYTGGARQFWLRRKVLRVERTV</sequence>
<keyword evidence="3" id="KW-1185">Reference proteome</keyword>
<organism evidence="2 3">
    <name type="scientific">Psychromicrobium silvestre</name>
    <dbReference type="NCBI Taxonomy" id="1645614"/>
    <lineage>
        <taxon>Bacteria</taxon>
        <taxon>Bacillati</taxon>
        <taxon>Actinomycetota</taxon>
        <taxon>Actinomycetes</taxon>
        <taxon>Micrococcales</taxon>
        <taxon>Micrococcaceae</taxon>
        <taxon>Psychromicrobium</taxon>
    </lineage>
</organism>
<dbReference type="EMBL" id="JACBYQ010000001">
    <property type="protein sequence ID" value="NYE94249.1"/>
    <property type="molecule type" value="Genomic_DNA"/>
</dbReference>
<name>A0A7Y9S471_9MICC</name>
<reference evidence="2 3" key="1">
    <citation type="submission" date="2020-07" db="EMBL/GenBank/DDBJ databases">
        <title>Sequencing the genomes of 1000 actinobacteria strains.</title>
        <authorList>
            <person name="Klenk H.-P."/>
        </authorList>
    </citation>
    <scope>NUCLEOTIDE SEQUENCE [LARGE SCALE GENOMIC DNA]</scope>
    <source>
        <strain evidence="2 3">DSM 102047</strain>
    </source>
</reference>
<comment type="caution">
    <text evidence="2">The sequence shown here is derived from an EMBL/GenBank/DDBJ whole genome shotgun (WGS) entry which is preliminary data.</text>
</comment>
<dbReference type="AlphaFoldDB" id="A0A7Y9S471"/>
<feature type="region of interest" description="Disordered" evidence="1">
    <location>
        <begin position="1"/>
        <end position="23"/>
    </location>
</feature>
<proteinExistence type="predicted"/>
<gene>
    <name evidence="2" type="ORF">FHU41_000470</name>
</gene>
<evidence type="ECO:0000313" key="2">
    <source>
        <dbReference type="EMBL" id="NYE94249.1"/>
    </source>
</evidence>
<evidence type="ECO:0000313" key="3">
    <source>
        <dbReference type="Proteomes" id="UP000521748"/>
    </source>
</evidence>
<dbReference type="InterPro" id="IPR043758">
    <property type="entry name" value="DUF5703"/>
</dbReference>
<dbReference type="Proteomes" id="UP000521748">
    <property type="component" value="Unassembled WGS sequence"/>
</dbReference>
<accession>A0A7Y9S471</accession>
<dbReference type="RefSeq" id="WP_179388036.1">
    <property type="nucleotide sequence ID" value="NZ_JACBYQ010000001.1"/>
</dbReference>